<evidence type="ECO:0000256" key="1">
    <source>
        <dbReference type="SAM" id="MobiDB-lite"/>
    </source>
</evidence>
<dbReference type="EMBL" id="VFIY01000003">
    <property type="protein sequence ID" value="TPD63816.1"/>
    <property type="molecule type" value="Genomic_DNA"/>
</dbReference>
<dbReference type="PANTHER" id="PTHR44147">
    <property type="entry name" value="DEHYDROGENASE/REDUCTASE SDR FAMILY MEMBER 1"/>
    <property type="match status" value="1"/>
</dbReference>
<dbReference type="InterPro" id="IPR036291">
    <property type="entry name" value="NAD(P)-bd_dom_sf"/>
</dbReference>
<feature type="region of interest" description="Disordered" evidence="1">
    <location>
        <begin position="266"/>
        <end position="294"/>
    </location>
</feature>
<evidence type="ECO:0000313" key="3">
    <source>
        <dbReference type="Proteomes" id="UP000319148"/>
    </source>
</evidence>
<dbReference type="SUPFAM" id="SSF51735">
    <property type="entry name" value="NAD(P)-binding Rossmann-fold domains"/>
    <property type="match status" value="1"/>
</dbReference>
<dbReference type="Gene3D" id="3.40.50.720">
    <property type="entry name" value="NAD(P)-binding Rossmann-like Domain"/>
    <property type="match status" value="1"/>
</dbReference>
<dbReference type="PANTHER" id="PTHR44147:SF2">
    <property type="entry name" value="DEHYDROGENASE_REDUCTASE SDR FAMILY MEMBER 1"/>
    <property type="match status" value="1"/>
</dbReference>
<reference evidence="3" key="1">
    <citation type="submission" date="2019-06" db="EMBL/GenBank/DDBJ databases">
        <title>The complete genome of Emcibacter congregatus ZYLT.</title>
        <authorList>
            <person name="Zhao Z."/>
        </authorList>
    </citation>
    <scope>NUCLEOTIDE SEQUENCE [LARGE SCALE GENOMIC DNA]</scope>
    <source>
        <strain evidence="3">MCCC 1A06723</strain>
    </source>
</reference>
<sequence length="294" mass="31569">MQTAGHEHQERERVVVVTGASRGVGKGIALALGATGATVYVTGRTASMSREPAPGTIQHTAKLIKEAGGIGIPVVCDHSDDKQVRALFSQIEEYHGYLDILVNNAAHVSSDIGADGPFWKRSLDLIKMMGVGVRSTYISSYYGAPLLLKSQAGLLVNPSGYAGGCYLHGPAYGACKAAIDKMSVDMGIDFQPHNVCAVSLWMGLVGTEQVQKLIDSQPEVWGERAAEVESPRFIGRVIDALQKAPDRMERNAKVWIATELGRELGVKEDDGSDPVSKRDKFGGPRGYNPPVWHG</sequence>
<dbReference type="OrthoDB" id="63584at2"/>
<evidence type="ECO:0000313" key="2">
    <source>
        <dbReference type="EMBL" id="TPD63816.1"/>
    </source>
</evidence>
<keyword evidence="3" id="KW-1185">Reference proteome</keyword>
<accession>A0A501PVM4</accession>
<protein>
    <submittedName>
        <fullName evidence="2">SDR family NAD(P)-dependent oxidoreductase</fullName>
    </submittedName>
</protein>
<organism evidence="2 3">
    <name type="scientific">Emcibacter nanhaiensis</name>
    <dbReference type="NCBI Taxonomy" id="1505037"/>
    <lineage>
        <taxon>Bacteria</taxon>
        <taxon>Pseudomonadati</taxon>
        <taxon>Pseudomonadota</taxon>
        <taxon>Alphaproteobacteria</taxon>
        <taxon>Emcibacterales</taxon>
        <taxon>Emcibacteraceae</taxon>
        <taxon>Emcibacter</taxon>
    </lineage>
</organism>
<dbReference type="Proteomes" id="UP000319148">
    <property type="component" value="Unassembled WGS sequence"/>
</dbReference>
<proteinExistence type="predicted"/>
<feature type="compositionally biased region" description="Basic and acidic residues" evidence="1">
    <location>
        <begin position="266"/>
        <end position="282"/>
    </location>
</feature>
<dbReference type="AlphaFoldDB" id="A0A501PVM4"/>
<dbReference type="PRINTS" id="PR00081">
    <property type="entry name" value="GDHRDH"/>
</dbReference>
<dbReference type="RefSeq" id="WP_139937816.1">
    <property type="nucleotide sequence ID" value="NZ_JBHSYP010000016.1"/>
</dbReference>
<gene>
    <name evidence="2" type="ORF">FIV46_00340</name>
</gene>
<comment type="caution">
    <text evidence="2">The sequence shown here is derived from an EMBL/GenBank/DDBJ whole genome shotgun (WGS) entry which is preliminary data.</text>
</comment>
<dbReference type="Pfam" id="PF00106">
    <property type="entry name" value="adh_short"/>
    <property type="match status" value="1"/>
</dbReference>
<name>A0A501PVM4_9PROT</name>
<dbReference type="InterPro" id="IPR002347">
    <property type="entry name" value="SDR_fam"/>
</dbReference>